<sequence>MNNIHSVTDKALFDALSQPRVTPNELRDLYLQRGILVSKATDKKELAKNFSKFSHDFHLHQKIAAIFGGFLRREKSTSVLIKNTISRDIMLEAADQLKKELENQDDLCNIIADKNIVRIHVTYLSTNYGKSDFCQVEKKTAVFEIEKQDLGYSIRRPDNDQAKAYESTFLKHIEILCNEENPEEDFDLDVDEINLSNIDDAEKRTEFFTKLINGLEGFTLHDVTDAYVYHPKPKVIEEEDGDTDSGVHISKASLKGEGVLKSEELTSLYQRGFYIWKIRWKVLEKDGDSDMYEFEAQFNDPLDFNGFSYISRGYKKFKGAGEYNKNSVPLGDSREIFFKQLIESTARSIIDNINEEYE</sequence>
<evidence type="ECO:0000313" key="1">
    <source>
        <dbReference type="EMBL" id="PHM47651.1"/>
    </source>
</evidence>
<gene>
    <name evidence="1" type="ORF">Xmir_02978</name>
</gene>
<dbReference type="AlphaFoldDB" id="A0A2D0JN14"/>
<dbReference type="Proteomes" id="UP000221980">
    <property type="component" value="Unassembled WGS sequence"/>
</dbReference>
<comment type="caution">
    <text evidence="1">The sequence shown here is derived from an EMBL/GenBank/DDBJ whole genome shotgun (WGS) entry which is preliminary data.</text>
</comment>
<name>A0A2D0JN14_9GAMM</name>
<dbReference type="RefSeq" id="WP_099115003.1">
    <property type="nucleotide sequence ID" value="NZ_CAWNQI010000047.1"/>
</dbReference>
<organism evidence="1 2">
    <name type="scientific">Xenorhabdus miraniensis</name>
    <dbReference type="NCBI Taxonomy" id="351674"/>
    <lineage>
        <taxon>Bacteria</taxon>
        <taxon>Pseudomonadati</taxon>
        <taxon>Pseudomonadota</taxon>
        <taxon>Gammaproteobacteria</taxon>
        <taxon>Enterobacterales</taxon>
        <taxon>Morganellaceae</taxon>
        <taxon>Xenorhabdus</taxon>
    </lineage>
</organism>
<proteinExistence type="predicted"/>
<keyword evidence="2" id="KW-1185">Reference proteome</keyword>
<evidence type="ECO:0000313" key="2">
    <source>
        <dbReference type="Proteomes" id="UP000221980"/>
    </source>
</evidence>
<dbReference type="OrthoDB" id="8441783at2"/>
<accession>A0A2D0JN14</accession>
<reference evidence="1 2" key="1">
    <citation type="journal article" date="2017" name="Nat. Microbiol.">
        <title>Natural product diversity associated with the nematode symbionts Photorhabdus and Xenorhabdus.</title>
        <authorList>
            <person name="Tobias N.J."/>
            <person name="Wolff H."/>
            <person name="Djahanschiri B."/>
            <person name="Grundmann F."/>
            <person name="Kronenwerth M."/>
            <person name="Shi Y.M."/>
            <person name="Simonyi S."/>
            <person name="Grun P."/>
            <person name="Shapiro-Ilan D."/>
            <person name="Pidot S.J."/>
            <person name="Stinear T.P."/>
            <person name="Ebersberger I."/>
            <person name="Bode H.B."/>
        </authorList>
    </citation>
    <scope>NUCLEOTIDE SEQUENCE [LARGE SCALE GENOMIC DNA]</scope>
    <source>
        <strain evidence="1 2">DSM 17902</strain>
    </source>
</reference>
<dbReference type="EMBL" id="NITZ01000016">
    <property type="protein sequence ID" value="PHM47651.1"/>
    <property type="molecule type" value="Genomic_DNA"/>
</dbReference>
<protein>
    <submittedName>
        <fullName evidence="1">Uncharacterized protein</fullName>
    </submittedName>
</protein>